<dbReference type="PANTHER" id="PTHR14882:SF5">
    <property type="entry name" value="COILED-COIL DOMAIN CONTAINING 74A"/>
    <property type="match status" value="1"/>
</dbReference>
<evidence type="ECO:0000313" key="6">
    <source>
        <dbReference type="EMBL" id="KAK7143385.1"/>
    </source>
</evidence>
<evidence type="ECO:0000256" key="1">
    <source>
        <dbReference type="ARBA" id="ARBA00023054"/>
    </source>
</evidence>
<feature type="domain" description="CCDC92/74 N-terminal" evidence="4">
    <location>
        <begin position="3"/>
        <end position="56"/>
    </location>
</feature>
<evidence type="ECO:0000259" key="4">
    <source>
        <dbReference type="Pfam" id="PF14916"/>
    </source>
</evidence>
<dbReference type="InterPro" id="IPR029422">
    <property type="entry name" value="CCDC74_C"/>
</dbReference>
<keyword evidence="7" id="KW-1185">Reference proteome</keyword>
<keyword evidence="1 2" id="KW-0175">Coiled coil</keyword>
<evidence type="ECO:0000256" key="3">
    <source>
        <dbReference type="SAM" id="MobiDB-lite"/>
    </source>
</evidence>
<feature type="compositionally biased region" description="Polar residues" evidence="3">
    <location>
        <begin position="78"/>
        <end position="110"/>
    </location>
</feature>
<reference evidence="6 7" key="1">
    <citation type="submission" date="2024-02" db="EMBL/GenBank/DDBJ databases">
        <title>Chromosome-level genome assembly of the Eurasian Minnow (Phoxinus phoxinus).</title>
        <authorList>
            <person name="Oriowo T.O."/>
            <person name="Martin S."/>
            <person name="Stange M."/>
            <person name="Chrysostomakis Y."/>
            <person name="Brown T."/>
            <person name="Winkler S."/>
            <person name="Kukowka S."/>
            <person name="Myers E.W."/>
            <person name="Bohne A."/>
        </authorList>
    </citation>
    <scope>NUCLEOTIDE SEQUENCE [LARGE SCALE GENOMIC DNA]</scope>
    <source>
        <strain evidence="6">ZFMK-TIS-60720</strain>
        <tissue evidence="6">Whole Organism</tissue>
    </source>
</reference>
<dbReference type="EMBL" id="JAYKXH010000015">
    <property type="protein sequence ID" value="KAK7143385.1"/>
    <property type="molecule type" value="Genomic_DNA"/>
</dbReference>
<gene>
    <name evidence="6" type="ORF">R3I93_014512</name>
</gene>
<organism evidence="6 7">
    <name type="scientific">Phoxinus phoxinus</name>
    <name type="common">Eurasian minnow</name>
    <dbReference type="NCBI Taxonomy" id="58324"/>
    <lineage>
        <taxon>Eukaryota</taxon>
        <taxon>Metazoa</taxon>
        <taxon>Chordata</taxon>
        <taxon>Craniata</taxon>
        <taxon>Vertebrata</taxon>
        <taxon>Euteleostomi</taxon>
        <taxon>Actinopterygii</taxon>
        <taxon>Neopterygii</taxon>
        <taxon>Teleostei</taxon>
        <taxon>Ostariophysi</taxon>
        <taxon>Cypriniformes</taxon>
        <taxon>Leuciscidae</taxon>
        <taxon>Phoxininae</taxon>
        <taxon>Phoxinus</taxon>
    </lineage>
</organism>
<feature type="compositionally biased region" description="Basic and acidic residues" evidence="3">
    <location>
        <begin position="62"/>
        <end position="77"/>
    </location>
</feature>
<dbReference type="AlphaFoldDB" id="A0AAN9H2T4"/>
<proteinExistence type="predicted"/>
<evidence type="ECO:0000259" key="5">
    <source>
        <dbReference type="Pfam" id="PF14917"/>
    </source>
</evidence>
<protein>
    <submittedName>
        <fullName evidence="6">Uncharacterized protein</fullName>
    </submittedName>
</protein>
<dbReference type="Pfam" id="PF14917">
    <property type="entry name" value="CCDC74_C"/>
    <property type="match status" value="1"/>
</dbReference>
<evidence type="ECO:0000256" key="2">
    <source>
        <dbReference type="SAM" id="Coils"/>
    </source>
</evidence>
<feature type="domain" description="Coiled coil protein 74 C-terminal" evidence="5">
    <location>
        <begin position="137"/>
        <end position="262"/>
    </location>
</feature>
<accession>A0AAN9H2T4</accession>
<evidence type="ECO:0000313" key="7">
    <source>
        <dbReference type="Proteomes" id="UP001364617"/>
    </source>
</evidence>
<sequence length="265" mass="30466">MDTRLDSLRRNIDFLQKQHRETLEKLHGEIDSLKRQNKDLQYKLIMEPPKLSSKGSNRIQRRHTDTESNKFQRDRNNYLEQTLEDTCSSQSREISSSLNNRETGSNSSETLAADRIQGPSEARAGFITSLQPLMIQCSPFQAPRPPTLQECEVIIRQLYSANSLQSQEILRVKAVLQDIVFNKKITAENYILTKAFLADGKRAEDSETFPQISFQTLPRGLPVSQASKAEKVILPALKQTLNNNIADRQRRTLAVQRRRLQRTMR</sequence>
<feature type="coiled-coil region" evidence="2">
    <location>
        <begin position="5"/>
        <end position="43"/>
    </location>
</feature>
<name>A0AAN9H2T4_9TELE</name>
<dbReference type="InterPro" id="IPR039496">
    <property type="entry name" value="CCDC92/74_N"/>
</dbReference>
<dbReference type="InterPro" id="IPR040370">
    <property type="entry name" value="CCDC74A/CCDC74B/CCDC92"/>
</dbReference>
<dbReference type="Proteomes" id="UP001364617">
    <property type="component" value="Unassembled WGS sequence"/>
</dbReference>
<dbReference type="PANTHER" id="PTHR14882">
    <property type="entry name" value="COILED-COIL DOMAIN-CONTAINING 74A"/>
    <property type="match status" value="1"/>
</dbReference>
<feature type="region of interest" description="Disordered" evidence="3">
    <location>
        <begin position="48"/>
        <end position="111"/>
    </location>
</feature>
<dbReference type="Pfam" id="PF14916">
    <property type="entry name" value="CCDC92"/>
    <property type="match status" value="1"/>
</dbReference>
<comment type="caution">
    <text evidence="6">The sequence shown here is derived from an EMBL/GenBank/DDBJ whole genome shotgun (WGS) entry which is preliminary data.</text>
</comment>